<gene>
    <name evidence="2" type="ORF">AB4874_14900</name>
</gene>
<evidence type="ECO:0000313" key="2">
    <source>
        <dbReference type="EMBL" id="MEX1662923.1"/>
    </source>
</evidence>
<evidence type="ECO:0000313" key="3">
    <source>
        <dbReference type="Proteomes" id="UP001557465"/>
    </source>
</evidence>
<sequence length="65" mass="6910">MSGAAQDTEHAKAARNGQNADPAGDLPENLGADEGDEWQPAFGADCGLCGQCKRCAYQRIERGWT</sequence>
<feature type="region of interest" description="Disordered" evidence="1">
    <location>
        <begin position="1"/>
        <end position="37"/>
    </location>
</feature>
<protein>
    <submittedName>
        <fullName evidence="2">Uncharacterized protein</fullName>
    </submittedName>
</protein>
<keyword evidence="3" id="KW-1185">Reference proteome</keyword>
<name>A0ABV3TPL6_9RHOB</name>
<reference evidence="2 3" key="1">
    <citation type="journal article" date="2011" name="Int. J. Syst. Evol. Microbiol.">
        <title>Zhongshania antarctica gen. nov., sp. nov. and Zhongshania guokunii sp. nov., gammaproteobacteria respectively isolated from coastal attached (fast) ice and surface seawater of the Antarctic.</title>
        <authorList>
            <person name="Li H.J."/>
            <person name="Zhang X.Y."/>
            <person name="Chen C.X."/>
            <person name="Zhang Y.J."/>
            <person name="Gao Z.M."/>
            <person name="Yu Y."/>
            <person name="Chen X.L."/>
            <person name="Chen B."/>
            <person name="Zhang Y.Z."/>
        </authorList>
    </citation>
    <scope>NUCLEOTIDE SEQUENCE [LARGE SCALE GENOMIC DNA]</scope>
    <source>
        <strain evidence="2 3">15-R06ZXC-3</strain>
    </source>
</reference>
<accession>A0ABV3TPL6</accession>
<comment type="caution">
    <text evidence="2">The sequence shown here is derived from an EMBL/GenBank/DDBJ whole genome shotgun (WGS) entry which is preliminary data.</text>
</comment>
<dbReference type="EMBL" id="JBFRYC010000010">
    <property type="protein sequence ID" value="MEX1662923.1"/>
    <property type="molecule type" value="Genomic_DNA"/>
</dbReference>
<proteinExistence type="predicted"/>
<evidence type="ECO:0000256" key="1">
    <source>
        <dbReference type="SAM" id="MobiDB-lite"/>
    </source>
</evidence>
<organism evidence="2 3">
    <name type="scientific">Thioclava arctica</name>
    <dbReference type="NCBI Taxonomy" id="3238301"/>
    <lineage>
        <taxon>Bacteria</taxon>
        <taxon>Pseudomonadati</taxon>
        <taxon>Pseudomonadota</taxon>
        <taxon>Alphaproteobacteria</taxon>
        <taxon>Rhodobacterales</taxon>
        <taxon>Paracoccaceae</taxon>
        <taxon>Thioclava</taxon>
    </lineage>
</organism>
<dbReference type="Proteomes" id="UP001557465">
    <property type="component" value="Unassembled WGS sequence"/>
</dbReference>